<evidence type="ECO:0000313" key="1">
    <source>
        <dbReference type="EMBL" id="KAJ4831270.1"/>
    </source>
</evidence>
<keyword evidence="2" id="KW-1185">Reference proteome</keyword>
<reference evidence="1" key="2">
    <citation type="journal article" date="2023" name="Plants (Basel)">
        <title>Annotation of the Turnera subulata (Passifloraceae) Draft Genome Reveals the S-Locus Evolved after the Divergence of Turneroideae from Passifloroideae in a Stepwise Manner.</title>
        <authorList>
            <person name="Henning P.M."/>
            <person name="Roalson E.H."/>
            <person name="Mir W."/>
            <person name="McCubbin A.G."/>
            <person name="Shore J.S."/>
        </authorList>
    </citation>
    <scope>NUCLEOTIDE SEQUENCE</scope>
    <source>
        <strain evidence="1">F60SS</strain>
    </source>
</reference>
<gene>
    <name evidence="1" type="ORF">Tsubulata_007410</name>
</gene>
<feature type="non-terminal residue" evidence="1">
    <location>
        <position position="45"/>
    </location>
</feature>
<reference evidence="1" key="1">
    <citation type="submission" date="2022-02" db="EMBL/GenBank/DDBJ databases">
        <authorList>
            <person name="Henning P.M."/>
            <person name="McCubbin A.G."/>
            <person name="Shore J.S."/>
        </authorList>
    </citation>
    <scope>NUCLEOTIDE SEQUENCE</scope>
    <source>
        <strain evidence="1">F60SS</strain>
        <tissue evidence="1">Leaves</tissue>
    </source>
</reference>
<proteinExistence type="predicted"/>
<protein>
    <submittedName>
        <fullName evidence="1">Uncharacterized protein</fullName>
    </submittedName>
</protein>
<dbReference type="EMBL" id="JAKUCV010005419">
    <property type="protein sequence ID" value="KAJ4831270.1"/>
    <property type="molecule type" value="Genomic_DNA"/>
</dbReference>
<evidence type="ECO:0000313" key="2">
    <source>
        <dbReference type="Proteomes" id="UP001141552"/>
    </source>
</evidence>
<name>A0A9Q0J887_9ROSI</name>
<comment type="caution">
    <text evidence="1">The sequence shown here is derived from an EMBL/GenBank/DDBJ whole genome shotgun (WGS) entry which is preliminary data.</text>
</comment>
<organism evidence="1 2">
    <name type="scientific">Turnera subulata</name>
    <dbReference type="NCBI Taxonomy" id="218843"/>
    <lineage>
        <taxon>Eukaryota</taxon>
        <taxon>Viridiplantae</taxon>
        <taxon>Streptophyta</taxon>
        <taxon>Embryophyta</taxon>
        <taxon>Tracheophyta</taxon>
        <taxon>Spermatophyta</taxon>
        <taxon>Magnoliopsida</taxon>
        <taxon>eudicotyledons</taxon>
        <taxon>Gunneridae</taxon>
        <taxon>Pentapetalae</taxon>
        <taxon>rosids</taxon>
        <taxon>fabids</taxon>
        <taxon>Malpighiales</taxon>
        <taxon>Passifloraceae</taxon>
        <taxon>Turnera</taxon>
    </lineage>
</organism>
<sequence length="45" mass="5129">MFCRGEQCLAGIRRGSGSPEKFSGEPGMDCWGYRGLTRYRLLWSI</sequence>
<dbReference type="Proteomes" id="UP001141552">
    <property type="component" value="Unassembled WGS sequence"/>
</dbReference>
<dbReference type="AlphaFoldDB" id="A0A9Q0J887"/>
<accession>A0A9Q0J887</accession>